<dbReference type="EMBL" id="OV696702">
    <property type="protein sequence ID" value="CAH1249674.1"/>
    <property type="molecule type" value="Genomic_DNA"/>
</dbReference>
<feature type="region of interest" description="Disordered" evidence="2">
    <location>
        <begin position="806"/>
        <end position="835"/>
    </location>
</feature>
<evidence type="ECO:0000313" key="5">
    <source>
        <dbReference type="Proteomes" id="UP000838412"/>
    </source>
</evidence>
<organism evidence="4 5">
    <name type="scientific">Branchiostoma lanceolatum</name>
    <name type="common">Common lancelet</name>
    <name type="synonym">Amphioxus lanceolatum</name>
    <dbReference type="NCBI Taxonomy" id="7740"/>
    <lineage>
        <taxon>Eukaryota</taxon>
        <taxon>Metazoa</taxon>
        <taxon>Chordata</taxon>
        <taxon>Cephalochordata</taxon>
        <taxon>Leptocardii</taxon>
        <taxon>Amphioxiformes</taxon>
        <taxon>Branchiostomatidae</taxon>
        <taxon>Branchiostoma</taxon>
    </lineage>
</organism>
<feature type="compositionally biased region" description="Polar residues" evidence="2">
    <location>
        <begin position="825"/>
        <end position="835"/>
    </location>
</feature>
<accession>A0A8J9Z892</accession>
<dbReference type="InterPro" id="IPR003123">
    <property type="entry name" value="VPS9"/>
</dbReference>
<sequence length="1030" mass="116970">MFLEMRDRDRTHCITDIWLRDGYLPQIDGEGPGLDFQLEPAVWFKVLLLETVKINCHQQVLRWVTYAPSNCAPESAANGPKEIYGPGSCYDYDDDQDNLFDITGQLLERDSATREYKEELFRLLHCYVLPVIRLTPDDLPLIDNMLEMQMCLLNGADNELQRQFQVTDGTKRIMREHRSDFARKVVNQEMCLKDYSKDFLEEVKRGLDDDITIVREKLNDVQKKVNQAKEDLKDLKVDGRFLERVRETRDGIKTHLEVLLKGMAEIKNFLEMRKKKRSSKWLRRAPQIESAFHSAQEQLGEQREKQKSLLDKKLLLVSVKEALRLAIGDLNEDRDTAGLETSVMGGARATDVLESSTWSTLGERVSKIVHTPGDPIADEHKAFCAWVVNLCQAGSAEEELRHLNVSFQRSTDLSLSMHEARLNSSSGSDDEFVIIHDMDVEPNENCVRRLKTEIHKHFKKITKRIAERELKPNDVHFVRKVWLYYETCFFSETMEAITALYELAYGEEVQQLCTALERLRVSDMEIRDTWILSLFPEIVNTEESSETESAGELTTPTSGNSSAEDNDKQSDRDSLPEATHLRKDASLNNKDVAVDSGSSNSKEDEIRNSENSQDFHQEEENLTELKDESQPLEDRTGDSEAHTSKEDGLRNPEDSQDGLQEEEPEEPTNDDVLSLRDEDEIVLSPRISQQLQRPPSYEYRTCYVSLDPSINEDIEQAVEVTQNSMESIATPDKEEEEDAECRDRNVSLASINEIDVEMGKDETVAMATSNGGKDAESHHCRTPLSESACESDLEAVRVRLTFKGTSDQSLGLSSDSGLGASSTLENNSDLKNSGQDSALPLVVTHQEGNTTPKYDTNEPSSFRERTTALDRKEVVPPKRSRTALLTDLETVPRKDSEEALNLLVQTRKERNARCRRSTHFCMAIDTFSEVLQEATPLKKLQALSKSLRDINERVGQLRTEQGEDSHPLGCDDLVTVLMLVLLESHIPTVLSLYTQLRLLEDLMAPFLETGCHGYALVQFQMALQYLQSKV</sequence>
<evidence type="ECO:0000256" key="2">
    <source>
        <dbReference type="SAM" id="MobiDB-lite"/>
    </source>
</evidence>
<dbReference type="InterPro" id="IPR037191">
    <property type="entry name" value="VPS9_dom_sf"/>
</dbReference>
<feature type="compositionally biased region" description="Basic and acidic residues" evidence="2">
    <location>
        <begin position="565"/>
        <end position="585"/>
    </location>
</feature>
<feature type="compositionally biased region" description="Low complexity" evidence="2">
    <location>
        <begin position="806"/>
        <end position="824"/>
    </location>
</feature>
<dbReference type="PROSITE" id="PS51205">
    <property type="entry name" value="VPS9"/>
    <property type="match status" value="1"/>
</dbReference>
<keyword evidence="5" id="KW-1185">Reference proteome</keyword>
<evidence type="ECO:0000313" key="4">
    <source>
        <dbReference type="EMBL" id="CAH1249674.1"/>
    </source>
</evidence>
<dbReference type="Pfam" id="PF02204">
    <property type="entry name" value="VPS9"/>
    <property type="match status" value="1"/>
</dbReference>
<name>A0A8J9Z892_BRALA</name>
<proteinExistence type="predicted"/>
<evidence type="ECO:0000256" key="1">
    <source>
        <dbReference type="SAM" id="Coils"/>
    </source>
</evidence>
<feature type="domain" description="VPS9" evidence="3">
    <location>
        <begin position="878"/>
        <end position="1030"/>
    </location>
</feature>
<dbReference type="AlphaFoldDB" id="A0A8J9Z892"/>
<feature type="compositionally biased region" description="Acidic residues" evidence="2">
    <location>
        <begin position="654"/>
        <end position="669"/>
    </location>
</feature>
<dbReference type="Proteomes" id="UP000838412">
    <property type="component" value="Chromosome 17"/>
</dbReference>
<keyword evidence="1" id="KW-0175">Coiled coil</keyword>
<dbReference type="OrthoDB" id="10028873at2759"/>
<dbReference type="SUPFAM" id="SSF109993">
    <property type="entry name" value="VPS9 domain"/>
    <property type="match status" value="1"/>
</dbReference>
<feature type="compositionally biased region" description="Basic and acidic residues" evidence="2">
    <location>
        <begin position="601"/>
        <end position="653"/>
    </location>
</feature>
<dbReference type="Gene3D" id="1.20.1050.80">
    <property type="entry name" value="VPS9 domain"/>
    <property type="match status" value="1"/>
</dbReference>
<evidence type="ECO:0000259" key="3">
    <source>
        <dbReference type="PROSITE" id="PS51205"/>
    </source>
</evidence>
<feature type="region of interest" description="Disordered" evidence="2">
    <location>
        <begin position="542"/>
        <end position="695"/>
    </location>
</feature>
<protein>
    <submittedName>
        <fullName evidence="4">Hypp8659 protein</fullName>
    </submittedName>
</protein>
<gene>
    <name evidence="4" type="primary">Hypp8659</name>
    <name evidence="4" type="ORF">BLAG_LOCUS10693</name>
</gene>
<reference evidence="4" key="1">
    <citation type="submission" date="2022-01" db="EMBL/GenBank/DDBJ databases">
        <authorList>
            <person name="Braso-Vives M."/>
        </authorList>
    </citation>
    <scope>NUCLEOTIDE SEQUENCE</scope>
</reference>
<feature type="coiled-coil region" evidence="1">
    <location>
        <begin position="211"/>
        <end position="245"/>
    </location>
</feature>